<keyword evidence="6 11" id="KW-0479">Metal-binding</keyword>
<dbReference type="SUPFAM" id="SSF143631">
    <property type="entry name" value="ApbE-like"/>
    <property type="match status" value="1"/>
</dbReference>
<dbReference type="KEGG" id="bsan:CHH28_12350"/>
<dbReference type="InterPro" id="IPR003374">
    <property type="entry name" value="ApbE-like_sf"/>
</dbReference>
<protein>
    <recommendedName>
        <fullName evidence="3 11">FAD:protein FMN transferase</fullName>
        <ecNumber evidence="2 11">2.7.1.180</ecNumber>
    </recommendedName>
    <alternativeName>
        <fullName evidence="9 11">Flavin transferase</fullName>
    </alternativeName>
</protein>
<dbReference type="PIRSF" id="PIRSF006268">
    <property type="entry name" value="ApbE"/>
    <property type="match status" value="1"/>
</dbReference>
<evidence type="ECO:0000256" key="4">
    <source>
        <dbReference type="ARBA" id="ARBA00022630"/>
    </source>
</evidence>
<dbReference type="Pfam" id="PF02424">
    <property type="entry name" value="ApbE"/>
    <property type="match status" value="1"/>
</dbReference>
<organism evidence="13 14">
    <name type="scientific">Bacterioplanes sanyensis</name>
    <dbReference type="NCBI Taxonomy" id="1249553"/>
    <lineage>
        <taxon>Bacteria</taxon>
        <taxon>Pseudomonadati</taxon>
        <taxon>Pseudomonadota</taxon>
        <taxon>Gammaproteobacteria</taxon>
        <taxon>Oceanospirillales</taxon>
        <taxon>Oceanospirillaceae</taxon>
        <taxon>Bacterioplanes</taxon>
    </lineage>
</organism>
<dbReference type="PANTHER" id="PTHR30040:SF2">
    <property type="entry name" value="FAD:PROTEIN FMN TRANSFERASE"/>
    <property type="match status" value="1"/>
</dbReference>
<dbReference type="EMBL" id="CP022530">
    <property type="protein sequence ID" value="ASP39416.1"/>
    <property type="molecule type" value="Genomic_DNA"/>
</dbReference>
<keyword evidence="7 11" id="KW-0274">FAD</keyword>
<evidence type="ECO:0000256" key="9">
    <source>
        <dbReference type="ARBA" id="ARBA00031306"/>
    </source>
</evidence>
<dbReference type="GO" id="GO:0046872">
    <property type="term" value="F:metal ion binding"/>
    <property type="evidence" value="ECO:0007669"/>
    <property type="project" value="UniProtKB-UniRule"/>
</dbReference>
<evidence type="ECO:0000256" key="11">
    <source>
        <dbReference type="PIRNR" id="PIRNR006268"/>
    </source>
</evidence>
<dbReference type="AlphaFoldDB" id="A0A222FLE4"/>
<dbReference type="OrthoDB" id="9778595at2"/>
<dbReference type="EC" id="2.7.1.180" evidence="2 11"/>
<evidence type="ECO:0000256" key="8">
    <source>
        <dbReference type="ARBA" id="ARBA00022842"/>
    </source>
</evidence>
<evidence type="ECO:0000313" key="13">
    <source>
        <dbReference type="EMBL" id="ASP39416.1"/>
    </source>
</evidence>
<evidence type="ECO:0000313" key="14">
    <source>
        <dbReference type="Proteomes" id="UP000202440"/>
    </source>
</evidence>
<evidence type="ECO:0000256" key="1">
    <source>
        <dbReference type="ARBA" id="ARBA00008282"/>
    </source>
</evidence>
<evidence type="ECO:0000256" key="6">
    <source>
        <dbReference type="ARBA" id="ARBA00022723"/>
    </source>
</evidence>
<evidence type="ECO:0000256" key="2">
    <source>
        <dbReference type="ARBA" id="ARBA00011955"/>
    </source>
</evidence>
<dbReference type="RefSeq" id="WP_094060594.1">
    <property type="nucleotide sequence ID" value="NZ_CP022530.1"/>
</dbReference>
<dbReference type="GO" id="GO:0016740">
    <property type="term" value="F:transferase activity"/>
    <property type="evidence" value="ECO:0007669"/>
    <property type="project" value="UniProtKB-UniRule"/>
</dbReference>
<dbReference type="PANTHER" id="PTHR30040">
    <property type="entry name" value="THIAMINE BIOSYNTHESIS LIPOPROTEIN APBE"/>
    <property type="match status" value="1"/>
</dbReference>
<sequence>MHRYRFSAMASPCEIILTGDEQHCLAASEAAAAEVHRIEAKYSRYRDNSELSRINRQAGSATEIDDETYQLLHYASVAWQQSDGVFDISAGILRQAWDFTRQQIPDSRQLAPLLSRIGWGQAQLNQQQILMPAGMEIDLGGLGKEYAADKAAQVCREHGFRTGVVDLGGDLHVLGPKNEEPWQIGVRHPRKPDHAFAQLPVYQGGMASSGDYERYFEYQGRRFCHLLNPHTGMPVDHWASISVLAPSCLLAGTLSTIAMLKQAQGLSWLQQQGVHFLAIRPDLSHHLHNG</sequence>
<gene>
    <name evidence="13" type="ORF">CHH28_12350</name>
</gene>
<reference evidence="13 14" key="1">
    <citation type="submission" date="2017-07" db="EMBL/GenBank/DDBJ databases">
        <title>Annotated genome sequence of Bacterioplanes sanyensis isolated from Red Sea.</title>
        <authorList>
            <person name="Rehman Z.U."/>
        </authorList>
    </citation>
    <scope>NUCLEOTIDE SEQUENCE [LARGE SCALE GENOMIC DNA]</scope>
    <source>
        <strain evidence="13 14">NV9</strain>
    </source>
</reference>
<feature type="binding site" evidence="12">
    <location>
        <position position="141"/>
    </location>
    <ligand>
        <name>Mg(2+)</name>
        <dbReference type="ChEBI" id="CHEBI:18420"/>
    </ligand>
</feature>
<feature type="binding site" evidence="12">
    <location>
        <position position="256"/>
    </location>
    <ligand>
        <name>Mg(2+)</name>
        <dbReference type="ChEBI" id="CHEBI:18420"/>
    </ligand>
</feature>
<comment type="catalytic activity">
    <reaction evidence="10 11">
        <text>L-threonyl-[protein] + FAD = FMN-L-threonyl-[protein] + AMP + H(+)</text>
        <dbReference type="Rhea" id="RHEA:36847"/>
        <dbReference type="Rhea" id="RHEA-COMP:11060"/>
        <dbReference type="Rhea" id="RHEA-COMP:11061"/>
        <dbReference type="ChEBI" id="CHEBI:15378"/>
        <dbReference type="ChEBI" id="CHEBI:30013"/>
        <dbReference type="ChEBI" id="CHEBI:57692"/>
        <dbReference type="ChEBI" id="CHEBI:74257"/>
        <dbReference type="ChEBI" id="CHEBI:456215"/>
        <dbReference type="EC" id="2.7.1.180"/>
    </reaction>
</comment>
<comment type="cofactor">
    <cofactor evidence="12">
        <name>Mg(2+)</name>
        <dbReference type="ChEBI" id="CHEBI:18420"/>
    </cofactor>
    <cofactor evidence="12">
        <name>Mn(2+)</name>
        <dbReference type="ChEBI" id="CHEBI:29035"/>
    </cofactor>
    <text evidence="12">Magnesium. Can also use manganese.</text>
</comment>
<keyword evidence="5 11" id="KW-0808">Transferase</keyword>
<evidence type="ECO:0000256" key="12">
    <source>
        <dbReference type="PIRSR" id="PIRSR006268-2"/>
    </source>
</evidence>
<evidence type="ECO:0000256" key="7">
    <source>
        <dbReference type="ARBA" id="ARBA00022827"/>
    </source>
</evidence>
<dbReference type="Proteomes" id="UP000202440">
    <property type="component" value="Chromosome"/>
</dbReference>
<proteinExistence type="inferred from homology"/>
<dbReference type="InterPro" id="IPR024932">
    <property type="entry name" value="ApbE"/>
</dbReference>
<evidence type="ECO:0000256" key="10">
    <source>
        <dbReference type="ARBA" id="ARBA00048540"/>
    </source>
</evidence>
<comment type="similarity">
    <text evidence="1 11">Belongs to the ApbE family.</text>
</comment>
<keyword evidence="4 11" id="KW-0285">Flavoprotein</keyword>
<dbReference type="Gene3D" id="3.10.520.10">
    <property type="entry name" value="ApbE-like domains"/>
    <property type="match status" value="1"/>
</dbReference>
<name>A0A222FLE4_9GAMM</name>
<keyword evidence="14" id="KW-1185">Reference proteome</keyword>
<keyword evidence="8 11" id="KW-0460">Magnesium</keyword>
<evidence type="ECO:0000256" key="3">
    <source>
        <dbReference type="ARBA" id="ARBA00016337"/>
    </source>
</evidence>
<accession>A0A222FLE4</accession>
<evidence type="ECO:0000256" key="5">
    <source>
        <dbReference type="ARBA" id="ARBA00022679"/>
    </source>
</evidence>